<dbReference type="GO" id="GO:0006310">
    <property type="term" value="P:DNA recombination"/>
    <property type="evidence" value="ECO:0007669"/>
    <property type="project" value="UniProtKB-KW"/>
</dbReference>
<dbReference type="PANTHER" id="PTHR30629">
    <property type="entry name" value="PROPHAGE INTEGRASE"/>
    <property type="match status" value="1"/>
</dbReference>
<dbReference type="InterPro" id="IPR010998">
    <property type="entry name" value="Integrase_recombinase_N"/>
</dbReference>
<dbReference type="Gene3D" id="1.10.150.130">
    <property type="match status" value="1"/>
</dbReference>
<dbReference type="RefSeq" id="WP_179972511.1">
    <property type="nucleotide sequence ID" value="NZ_CP125765.1"/>
</dbReference>
<evidence type="ECO:0000256" key="1">
    <source>
        <dbReference type="ARBA" id="ARBA00008857"/>
    </source>
</evidence>
<dbReference type="GO" id="GO:0003677">
    <property type="term" value="F:DNA binding"/>
    <property type="evidence" value="ECO:0007669"/>
    <property type="project" value="UniProtKB-KW"/>
</dbReference>
<dbReference type="GO" id="GO:0015074">
    <property type="term" value="P:DNA integration"/>
    <property type="evidence" value="ECO:0007669"/>
    <property type="project" value="UniProtKB-KW"/>
</dbReference>
<dbReference type="InterPro" id="IPR004107">
    <property type="entry name" value="Integrase_SAM-like_N"/>
</dbReference>
<evidence type="ECO:0000256" key="2">
    <source>
        <dbReference type="ARBA" id="ARBA00022908"/>
    </source>
</evidence>
<dbReference type="Proteomes" id="UP000509791">
    <property type="component" value="Chromosome"/>
</dbReference>
<sequence>MAIQEMDNGKYKVNVYMGAGFSRFVSYADTKNEALILEQEAKLQKLKGEVKKKKGDYTFEEVYQIWWKKKYIVNKHHEQSTLDRTESIFRLHILPHLGSKKIKSVSFDTLESLQILWAFGDKEKKVKPYTNFKFCVSYTKQVMKYALLKGYISNNPYELLEMPVNEALKRKKENKRQQKYYSVEIVQHSLELMKKEHGFQNYVLLALTYYLGATKGEIYPLVWADIDFKKQLVSLSHKLVKNPETKRYERVRGMKNGYRFRDVPINETIVNLLKEWKQKQAVELKQLNIKQTQQQFLFTYVNQKGDVNQPLHTDWLNNKLNQLEKKYNLPHIIPHGLRHTFVSDLLNQGIDGLIIKSLVGHAETSNMIRDVYGHTNDQTKIDTLKRLEEYRNVSQND</sequence>
<dbReference type="EMBL" id="LR822027">
    <property type="protein sequence ID" value="CAD0150662.1"/>
    <property type="molecule type" value="Genomic_DNA"/>
</dbReference>
<evidence type="ECO:0000313" key="6">
    <source>
        <dbReference type="EMBL" id="CAD0150662.1"/>
    </source>
</evidence>
<evidence type="ECO:0000259" key="5">
    <source>
        <dbReference type="PROSITE" id="PS51898"/>
    </source>
</evidence>
<organism evidence="6 7">
    <name type="scientific">Streptococcus thermophilus</name>
    <dbReference type="NCBI Taxonomy" id="1308"/>
    <lineage>
        <taxon>Bacteria</taxon>
        <taxon>Bacillati</taxon>
        <taxon>Bacillota</taxon>
        <taxon>Bacilli</taxon>
        <taxon>Lactobacillales</taxon>
        <taxon>Streptococcaceae</taxon>
        <taxon>Streptococcus</taxon>
    </lineage>
</organism>
<dbReference type="InterPro" id="IPR002104">
    <property type="entry name" value="Integrase_catalytic"/>
</dbReference>
<name>A0A8D6U961_STRTR</name>
<evidence type="ECO:0000256" key="4">
    <source>
        <dbReference type="ARBA" id="ARBA00023172"/>
    </source>
</evidence>
<protein>
    <recommendedName>
        <fullName evidence="5">Tyr recombinase domain-containing protein</fullName>
    </recommendedName>
</protein>
<comment type="similarity">
    <text evidence="1">Belongs to the 'phage' integrase family.</text>
</comment>
<proteinExistence type="inferred from homology"/>
<dbReference type="InterPro" id="IPR050808">
    <property type="entry name" value="Phage_Integrase"/>
</dbReference>
<dbReference type="Pfam" id="PF00589">
    <property type="entry name" value="Phage_integrase"/>
    <property type="match status" value="1"/>
</dbReference>
<keyword evidence="3" id="KW-0238">DNA-binding</keyword>
<feature type="domain" description="Tyr recombinase" evidence="5">
    <location>
        <begin position="176"/>
        <end position="385"/>
    </location>
</feature>
<keyword evidence="4" id="KW-0233">DNA recombination</keyword>
<evidence type="ECO:0000256" key="3">
    <source>
        <dbReference type="ARBA" id="ARBA00023125"/>
    </source>
</evidence>
<keyword evidence="2" id="KW-0229">DNA integration</keyword>
<dbReference type="AlphaFoldDB" id="A0A8D6U961"/>
<reference evidence="6 7" key="1">
    <citation type="submission" date="2020-06" db="EMBL/GenBank/DDBJ databases">
        <authorList>
            <person name="Chuat V."/>
        </authorList>
    </citation>
    <scope>NUCLEOTIDE SEQUENCE [LARGE SCALE GENOMIC DNA]</scope>
    <source>
        <strain evidence="6">STH_CIRM_998</strain>
    </source>
</reference>
<evidence type="ECO:0000313" key="7">
    <source>
        <dbReference type="Proteomes" id="UP000509791"/>
    </source>
</evidence>
<gene>
    <name evidence="6" type="ORF">STHERMO_0099</name>
</gene>
<dbReference type="PROSITE" id="PS51898">
    <property type="entry name" value="TYR_RECOMBINASE"/>
    <property type="match status" value="1"/>
</dbReference>
<dbReference type="InterPro" id="IPR013762">
    <property type="entry name" value="Integrase-like_cat_sf"/>
</dbReference>
<dbReference type="CDD" id="cd01189">
    <property type="entry name" value="INT_ICEBs1_C_like"/>
    <property type="match status" value="1"/>
</dbReference>
<dbReference type="PANTHER" id="PTHR30629:SF2">
    <property type="entry name" value="PROPHAGE INTEGRASE INTS-RELATED"/>
    <property type="match status" value="1"/>
</dbReference>
<accession>A0A8D6U961</accession>
<dbReference type="SUPFAM" id="SSF56349">
    <property type="entry name" value="DNA breaking-rejoining enzymes"/>
    <property type="match status" value="1"/>
</dbReference>
<dbReference type="Gene3D" id="1.10.443.10">
    <property type="entry name" value="Intergrase catalytic core"/>
    <property type="match status" value="1"/>
</dbReference>
<dbReference type="InterPro" id="IPR011010">
    <property type="entry name" value="DNA_brk_join_enz"/>
</dbReference>
<dbReference type="Pfam" id="PF14659">
    <property type="entry name" value="Phage_int_SAM_3"/>
    <property type="match status" value="1"/>
</dbReference>